<dbReference type="AlphaFoldDB" id="A0A2K3K8S6"/>
<evidence type="ECO:0000313" key="2">
    <source>
        <dbReference type="Proteomes" id="UP000236291"/>
    </source>
</evidence>
<reference evidence="1 2" key="2">
    <citation type="journal article" date="2017" name="Front. Plant Sci.">
        <title>Gene Classification and Mining of Molecular Markers Useful in Red Clover (Trifolium pratense) Breeding.</title>
        <authorList>
            <person name="Istvanek J."/>
            <person name="Dluhosova J."/>
            <person name="Dluhos P."/>
            <person name="Patkova L."/>
            <person name="Nedelnik J."/>
            <person name="Repkova J."/>
        </authorList>
    </citation>
    <scope>NUCLEOTIDE SEQUENCE [LARGE SCALE GENOMIC DNA]</scope>
    <source>
        <strain evidence="2">cv. Tatra</strain>
        <tissue evidence="1">Young leaves</tissue>
    </source>
</reference>
<comment type="caution">
    <text evidence="1">The sequence shown here is derived from an EMBL/GenBank/DDBJ whole genome shotgun (WGS) entry which is preliminary data.</text>
</comment>
<sequence length="32" mass="3306">FGCGGSDFGGVGREKKVMVVLSEGGDEQEDES</sequence>
<proteinExistence type="predicted"/>
<feature type="non-terminal residue" evidence="1">
    <location>
        <position position="1"/>
    </location>
</feature>
<gene>
    <name evidence="1" type="ORF">L195_g053111</name>
</gene>
<dbReference type="EMBL" id="ASHM01088309">
    <property type="protein sequence ID" value="PNX62686.1"/>
    <property type="molecule type" value="Genomic_DNA"/>
</dbReference>
<reference evidence="1 2" key="1">
    <citation type="journal article" date="2014" name="Am. J. Bot.">
        <title>Genome assembly and annotation for red clover (Trifolium pratense; Fabaceae).</title>
        <authorList>
            <person name="Istvanek J."/>
            <person name="Jaros M."/>
            <person name="Krenek A."/>
            <person name="Repkova J."/>
        </authorList>
    </citation>
    <scope>NUCLEOTIDE SEQUENCE [LARGE SCALE GENOMIC DNA]</scope>
    <source>
        <strain evidence="2">cv. Tatra</strain>
        <tissue evidence="1">Young leaves</tissue>
    </source>
</reference>
<name>A0A2K3K8S6_TRIPR</name>
<accession>A0A2K3K8S6</accession>
<evidence type="ECO:0000313" key="1">
    <source>
        <dbReference type="EMBL" id="PNX62686.1"/>
    </source>
</evidence>
<dbReference type="Proteomes" id="UP000236291">
    <property type="component" value="Unassembled WGS sequence"/>
</dbReference>
<protein>
    <submittedName>
        <fullName evidence="1">Uncharacterized protein</fullName>
    </submittedName>
</protein>
<organism evidence="1 2">
    <name type="scientific">Trifolium pratense</name>
    <name type="common">Red clover</name>
    <dbReference type="NCBI Taxonomy" id="57577"/>
    <lineage>
        <taxon>Eukaryota</taxon>
        <taxon>Viridiplantae</taxon>
        <taxon>Streptophyta</taxon>
        <taxon>Embryophyta</taxon>
        <taxon>Tracheophyta</taxon>
        <taxon>Spermatophyta</taxon>
        <taxon>Magnoliopsida</taxon>
        <taxon>eudicotyledons</taxon>
        <taxon>Gunneridae</taxon>
        <taxon>Pentapetalae</taxon>
        <taxon>rosids</taxon>
        <taxon>fabids</taxon>
        <taxon>Fabales</taxon>
        <taxon>Fabaceae</taxon>
        <taxon>Papilionoideae</taxon>
        <taxon>50 kb inversion clade</taxon>
        <taxon>NPAAA clade</taxon>
        <taxon>Hologalegina</taxon>
        <taxon>IRL clade</taxon>
        <taxon>Trifolieae</taxon>
        <taxon>Trifolium</taxon>
    </lineage>
</organism>